<evidence type="ECO:0000313" key="2">
    <source>
        <dbReference type="Proteomes" id="UP000568380"/>
    </source>
</evidence>
<organism evidence="1 2">
    <name type="scientific">Nonomuraea endophytica</name>
    <dbReference type="NCBI Taxonomy" id="714136"/>
    <lineage>
        <taxon>Bacteria</taxon>
        <taxon>Bacillati</taxon>
        <taxon>Actinomycetota</taxon>
        <taxon>Actinomycetes</taxon>
        <taxon>Streptosporangiales</taxon>
        <taxon>Streptosporangiaceae</taxon>
        <taxon>Nonomuraea</taxon>
    </lineage>
</organism>
<accession>A0A7W7ZWJ4</accession>
<sequence>MSIRICHVDGEDCWFADIDDQGCQGRFAVYVMGESGGDDFTYGAAVSA</sequence>
<comment type="caution">
    <text evidence="1">The sequence shown here is derived from an EMBL/GenBank/DDBJ whole genome shotgun (WGS) entry which is preliminary data.</text>
</comment>
<dbReference type="Proteomes" id="UP000568380">
    <property type="component" value="Unassembled WGS sequence"/>
</dbReference>
<reference evidence="1 2" key="1">
    <citation type="submission" date="2020-08" db="EMBL/GenBank/DDBJ databases">
        <title>Genomic Encyclopedia of Type Strains, Phase IV (KMG-IV): sequencing the most valuable type-strain genomes for metagenomic binning, comparative biology and taxonomic classification.</title>
        <authorList>
            <person name="Goeker M."/>
        </authorList>
    </citation>
    <scope>NUCLEOTIDE SEQUENCE [LARGE SCALE GENOMIC DNA]</scope>
    <source>
        <strain evidence="1 2">DSM 45385</strain>
    </source>
</reference>
<dbReference type="AlphaFoldDB" id="A0A7W7ZWJ4"/>
<proteinExistence type="predicted"/>
<dbReference type="EMBL" id="JACHIN010000001">
    <property type="protein sequence ID" value="MBB5075076.1"/>
    <property type="molecule type" value="Genomic_DNA"/>
</dbReference>
<name>A0A7W7ZWJ4_9ACTN</name>
<gene>
    <name evidence="1" type="ORF">HNR40_000522</name>
</gene>
<evidence type="ECO:0000313" key="1">
    <source>
        <dbReference type="EMBL" id="MBB5075076.1"/>
    </source>
</evidence>
<keyword evidence="2" id="KW-1185">Reference proteome</keyword>
<protein>
    <submittedName>
        <fullName evidence="1">Uncharacterized protein</fullName>
    </submittedName>
</protein>
<dbReference type="RefSeq" id="WP_184958038.1">
    <property type="nucleotide sequence ID" value="NZ_JACHIN010000001.1"/>
</dbReference>